<keyword evidence="2" id="KW-1185">Reference proteome</keyword>
<dbReference type="GeneID" id="37053908"/>
<evidence type="ECO:0000313" key="1">
    <source>
        <dbReference type="EMBL" id="PWY65791.1"/>
    </source>
</evidence>
<dbReference type="AlphaFoldDB" id="A0A317UWP2"/>
<dbReference type="RefSeq" id="XP_025384665.1">
    <property type="nucleotide sequence ID" value="XM_025531946.1"/>
</dbReference>
<name>A0A317UWP2_ASPEC</name>
<accession>A0A317UWP2</accession>
<proteinExistence type="predicted"/>
<comment type="caution">
    <text evidence="1">The sequence shown here is derived from an EMBL/GenBank/DDBJ whole genome shotgun (WGS) entry which is preliminary data.</text>
</comment>
<gene>
    <name evidence="1" type="ORF">BO83DRAFT_381250</name>
</gene>
<evidence type="ECO:0000313" key="2">
    <source>
        <dbReference type="Proteomes" id="UP000246171"/>
    </source>
</evidence>
<dbReference type="VEuPathDB" id="FungiDB:BO83DRAFT_381250"/>
<protein>
    <submittedName>
        <fullName evidence="1">Uncharacterized protein</fullName>
    </submittedName>
</protein>
<reference evidence="1" key="1">
    <citation type="submission" date="2016-12" db="EMBL/GenBank/DDBJ databases">
        <title>The genomes of Aspergillus section Nigri reveals drivers in fungal speciation.</title>
        <authorList>
            <consortium name="DOE Joint Genome Institute"/>
            <person name="Vesth T.C."/>
            <person name="Nybo J."/>
            <person name="Theobald S."/>
            <person name="Brandl J."/>
            <person name="Frisvad J.C."/>
            <person name="Nielsen K.F."/>
            <person name="Lyhne E.K."/>
            <person name="Kogle M.E."/>
            <person name="Kuo A."/>
            <person name="Riley R."/>
            <person name="Clum A."/>
            <person name="Nolan M."/>
            <person name="Lipzen A."/>
            <person name="Salamov A."/>
            <person name="Henrissat B."/>
            <person name="Wiebenga A."/>
            <person name="De vries R.P."/>
            <person name="Grigoriev I.V."/>
            <person name="Mortensen U.H."/>
            <person name="Andersen M.R."/>
            <person name="Baker S.E."/>
        </authorList>
    </citation>
    <scope>NUCLEOTIDE SEQUENCE</scope>
    <source>
        <strain evidence="1">CBS 122712</strain>
    </source>
</reference>
<sequence>MKNFDFRLLCVEWSVGWLPSLLFPGEYDGSHLPRTVPPCDLNEEFLPGCVTFDEGGCY</sequence>
<organism evidence="1 2">
    <name type="scientific">Aspergillus eucalypticola (strain CBS 122712 / IBT 29274)</name>
    <dbReference type="NCBI Taxonomy" id="1448314"/>
    <lineage>
        <taxon>Eukaryota</taxon>
        <taxon>Fungi</taxon>
        <taxon>Dikarya</taxon>
        <taxon>Ascomycota</taxon>
        <taxon>Pezizomycotina</taxon>
        <taxon>Eurotiomycetes</taxon>
        <taxon>Eurotiomycetidae</taxon>
        <taxon>Eurotiales</taxon>
        <taxon>Aspergillaceae</taxon>
        <taxon>Aspergillus</taxon>
        <taxon>Aspergillus subgen. Circumdati</taxon>
    </lineage>
</organism>
<dbReference type="Proteomes" id="UP000246171">
    <property type="component" value="Unassembled WGS sequence"/>
</dbReference>
<dbReference type="EMBL" id="MSFU01000026">
    <property type="protein sequence ID" value="PWY65791.1"/>
    <property type="molecule type" value="Genomic_DNA"/>
</dbReference>